<evidence type="ECO:0000313" key="3">
    <source>
        <dbReference type="Proteomes" id="UP000094849"/>
    </source>
</evidence>
<gene>
    <name evidence="2" type="ORF">A3196_18920</name>
</gene>
<keyword evidence="1" id="KW-0812">Transmembrane</keyword>
<sequence length="101" mass="11739">MTEQIMTIHDYLLKRPILTFLLLIVSALAFGFLSINIFRLLAANWEFIVTYGLVALREGALWQTFELILTGIVAMLFFLLFRFSEDILISWLGNRKIGRKK</sequence>
<feature type="transmembrane region" description="Helical" evidence="1">
    <location>
        <begin position="61"/>
        <end position="81"/>
    </location>
</feature>
<keyword evidence="1" id="KW-1133">Transmembrane helix</keyword>
<proteinExistence type="predicted"/>
<name>A0A1E2UHN7_9GAMM</name>
<protein>
    <submittedName>
        <fullName evidence="2">Uncharacterized protein</fullName>
    </submittedName>
</protein>
<evidence type="ECO:0000256" key="1">
    <source>
        <dbReference type="SAM" id="Phobius"/>
    </source>
</evidence>
<feature type="transmembrane region" description="Helical" evidence="1">
    <location>
        <begin position="20"/>
        <end position="41"/>
    </location>
</feature>
<keyword evidence="3" id="KW-1185">Reference proteome</keyword>
<comment type="caution">
    <text evidence="2">The sequence shown here is derived from an EMBL/GenBank/DDBJ whole genome shotgun (WGS) entry which is preliminary data.</text>
</comment>
<organism evidence="2 3">
    <name type="scientific">Candidatus Thiodiazotropha endoloripes</name>
    <dbReference type="NCBI Taxonomy" id="1818881"/>
    <lineage>
        <taxon>Bacteria</taxon>
        <taxon>Pseudomonadati</taxon>
        <taxon>Pseudomonadota</taxon>
        <taxon>Gammaproteobacteria</taxon>
        <taxon>Chromatiales</taxon>
        <taxon>Sedimenticolaceae</taxon>
        <taxon>Candidatus Thiodiazotropha</taxon>
    </lineage>
</organism>
<evidence type="ECO:0000313" key="2">
    <source>
        <dbReference type="EMBL" id="ODB92848.1"/>
    </source>
</evidence>
<accession>A0A1E2UHN7</accession>
<reference evidence="2 3" key="1">
    <citation type="submission" date="2016-03" db="EMBL/GenBank/DDBJ databases">
        <title>Chemosynthetic sulphur-oxidizing symbionts of marine invertebrate animals are capable of nitrogen fixation.</title>
        <authorList>
            <person name="Petersen J.M."/>
            <person name="Kemper A."/>
            <person name="Gruber-Vodicka H."/>
            <person name="Cardini U."/>
            <person name="Geest Mvander."/>
            <person name="Kleiner M."/>
            <person name="Bulgheresi S."/>
            <person name="Fussmann M."/>
            <person name="Herbold C."/>
            <person name="Seah B.K.B."/>
            <person name="Antony C.Paul."/>
            <person name="Liu D."/>
            <person name="Belitz A."/>
            <person name="Weber M."/>
        </authorList>
    </citation>
    <scope>NUCLEOTIDE SEQUENCE [LARGE SCALE GENOMIC DNA]</scope>
    <source>
        <strain evidence="2">G_D</strain>
    </source>
</reference>
<dbReference type="EMBL" id="LVJZ01000005">
    <property type="protein sequence ID" value="ODB92848.1"/>
    <property type="molecule type" value="Genomic_DNA"/>
</dbReference>
<dbReference type="STRING" id="1818881.A3196_18920"/>
<dbReference type="AlphaFoldDB" id="A0A1E2UHN7"/>
<dbReference type="Proteomes" id="UP000094849">
    <property type="component" value="Unassembled WGS sequence"/>
</dbReference>
<keyword evidence="1" id="KW-0472">Membrane</keyword>